<dbReference type="EMBL" id="OANU01000041">
    <property type="protein sequence ID" value="SNX48930.1"/>
    <property type="molecule type" value="Genomic_DNA"/>
</dbReference>
<feature type="transmembrane region" description="Helical" evidence="9">
    <location>
        <begin position="386"/>
        <end position="406"/>
    </location>
</feature>
<feature type="transmembrane region" description="Helical" evidence="9">
    <location>
        <begin position="221"/>
        <end position="243"/>
    </location>
</feature>
<feature type="transmembrane region" description="Helical" evidence="9">
    <location>
        <begin position="182"/>
        <end position="201"/>
    </location>
</feature>
<evidence type="ECO:0000256" key="8">
    <source>
        <dbReference type="PIRNR" id="PIRNR006351"/>
    </source>
</evidence>
<dbReference type="InterPro" id="IPR004796">
    <property type="entry name" value="PTS_IIC_cello"/>
</dbReference>
<gene>
    <name evidence="11" type="primary">licC_2</name>
    <name evidence="11" type="ORF">VTH8203_02567</name>
</gene>
<dbReference type="InterPro" id="IPR051088">
    <property type="entry name" value="PTS_Sugar-EIIC/EIIB"/>
</dbReference>
<dbReference type="InterPro" id="IPR004501">
    <property type="entry name" value="PTS_EIIC_3"/>
</dbReference>
<keyword evidence="3 8" id="KW-1003">Cell membrane</keyword>
<evidence type="ECO:0000256" key="9">
    <source>
        <dbReference type="SAM" id="Phobius"/>
    </source>
</evidence>
<feature type="domain" description="PTS EIIC type-3" evidence="10">
    <location>
        <begin position="41"/>
        <end position="456"/>
    </location>
</feature>
<evidence type="ECO:0000256" key="5">
    <source>
        <dbReference type="ARBA" id="ARBA00022692"/>
    </source>
</evidence>
<dbReference type="PANTHER" id="PTHR33989">
    <property type="match status" value="1"/>
</dbReference>
<dbReference type="NCBIfam" id="TIGR00410">
    <property type="entry name" value="lacE"/>
    <property type="match status" value="1"/>
</dbReference>
<dbReference type="PANTHER" id="PTHR33989:SF4">
    <property type="entry name" value="PTS SYSTEM N,N'-DIACETYLCHITOBIOSE-SPECIFIC EIIC COMPONENT"/>
    <property type="match status" value="1"/>
</dbReference>
<comment type="function">
    <text evidence="8">The phosphoenolpyruvate-dependent sugar phosphotransferase system (PTS), a major carbohydrate active -transport system, catalyzes the phosphorylation of incoming sugar substrates concomitant with their translocation across the cell membrane.</text>
</comment>
<keyword evidence="5 9" id="KW-0812">Transmembrane</keyword>
<proteinExistence type="predicted"/>
<feature type="transmembrane region" description="Helical" evidence="9">
    <location>
        <begin position="107"/>
        <end position="129"/>
    </location>
</feature>
<dbReference type="Proteomes" id="UP000219336">
    <property type="component" value="Unassembled WGS sequence"/>
</dbReference>
<evidence type="ECO:0000256" key="2">
    <source>
        <dbReference type="ARBA" id="ARBA00022448"/>
    </source>
</evidence>
<evidence type="ECO:0000313" key="12">
    <source>
        <dbReference type="Proteomes" id="UP000219336"/>
    </source>
</evidence>
<name>A0A240ELT6_9VIBR</name>
<evidence type="ECO:0000256" key="3">
    <source>
        <dbReference type="ARBA" id="ARBA00022475"/>
    </source>
</evidence>
<feature type="transmembrane region" description="Helical" evidence="9">
    <location>
        <begin position="264"/>
        <end position="285"/>
    </location>
</feature>
<accession>A0A240ELT6</accession>
<dbReference type="GO" id="GO:0009401">
    <property type="term" value="P:phosphoenolpyruvate-dependent sugar phosphotransferase system"/>
    <property type="evidence" value="ECO:0007669"/>
    <property type="project" value="InterPro"/>
</dbReference>
<keyword evidence="2 8" id="KW-0813">Transport</keyword>
<reference evidence="12" key="1">
    <citation type="submission" date="2016-06" db="EMBL/GenBank/DDBJ databases">
        <authorList>
            <person name="Rodrigo-Torres L."/>
            <person name="Arahal R.D."/>
            <person name="Lucena T."/>
        </authorList>
    </citation>
    <scope>NUCLEOTIDE SEQUENCE [LARGE SCALE GENOMIC DNA]</scope>
    <source>
        <strain evidence="12">CECT8203</strain>
    </source>
</reference>
<comment type="subcellular location">
    <subcellularLocation>
        <location evidence="1">Cell membrane</location>
        <topology evidence="1">Multi-pass membrane protein</topology>
    </subcellularLocation>
</comment>
<dbReference type="GO" id="GO:0005886">
    <property type="term" value="C:plasma membrane"/>
    <property type="evidence" value="ECO:0007669"/>
    <property type="project" value="UniProtKB-SubCell"/>
</dbReference>
<feature type="transmembrane region" description="Helical" evidence="9">
    <location>
        <begin position="329"/>
        <end position="350"/>
    </location>
</feature>
<keyword evidence="6 9" id="KW-1133">Transmembrane helix</keyword>
<dbReference type="AlphaFoldDB" id="A0A240ELT6"/>
<dbReference type="PIRSF" id="PIRSF006351">
    <property type="entry name" value="PTS_EIIC-Cellobiose"/>
    <property type="match status" value="1"/>
</dbReference>
<sequence>MLKLTIIRIFLCFLVLLPVMLPVTNMNDTNGRGYLVLNNAFTEKLNYWAGWFTSLKYVMAIKQAFVMLMPVIIVGAFGVLISNMVMGTQSGLAAFETFAFLAEYRPIMGQINYATLNFLTIGAIFMIGLELGKLNGQVNAYSGLLAVICFVAVIPTTYEVVVAGEAFEVSNVIARQYTDTKGLFLGMFIAILSVEVYSKLLKVNALQIKMPDSVPPNVANSFSALLPSIITVTAIATFGFAFYEISGMTLYDATYAAIQRPLEGAIQSLPGVLLLMFLAQVFWVVGIHGNQMIKPLREPLLLGAIAANMTAYENGEEIPNIITMPFWDIYMSIGGSGVTIGLLVAVFLVCKKRKDMREIAKLSVGPGAFNINEPVVFGMPIMLNPILAIPFIITPLITGMIGYYATAIGFAGKAVVMIPWTCPPILSSWLATGGSLGAVVTQIACIVTSILIYLPFVKVCENQFKEQLDNLESEQKSEAKEAVA</sequence>
<keyword evidence="12" id="KW-1185">Reference proteome</keyword>
<feature type="transmembrane region" description="Helical" evidence="9">
    <location>
        <begin position="64"/>
        <end position="86"/>
    </location>
</feature>
<keyword evidence="4 8" id="KW-0762">Sugar transport</keyword>
<keyword evidence="7 8" id="KW-0472">Membrane</keyword>
<evidence type="ECO:0000256" key="6">
    <source>
        <dbReference type="ARBA" id="ARBA00022989"/>
    </source>
</evidence>
<evidence type="ECO:0000259" key="10">
    <source>
        <dbReference type="PROSITE" id="PS51105"/>
    </source>
</evidence>
<dbReference type="GO" id="GO:0008982">
    <property type="term" value="F:protein-N(PI)-phosphohistidine-sugar phosphotransferase activity"/>
    <property type="evidence" value="ECO:0007669"/>
    <property type="project" value="UniProtKB-UniRule"/>
</dbReference>
<protein>
    <recommendedName>
        <fullName evidence="8">Permease IIC component</fullName>
    </recommendedName>
</protein>
<dbReference type="PROSITE" id="PS51105">
    <property type="entry name" value="PTS_EIIC_TYPE_3"/>
    <property type="match status" value="1"/>
</dbReference>
<evidence type="ECO:0000313" key="11">
    <source>
        <dbReference type="EMBL" id="SNX48930.1"/>
    </source>
</evidence>
<dbReference type="Pfam" id="PF02378">
    <property type="entry name" value="PTS_EIIC"/>
    <property type="match status" value="1"/>
</dbReference>
<evidence type="ECO:0000256" key="1">
    <source>
        <dbReference type="ARBA" id="ARBA00004651"/>
    </source>
</evidence>
<evidence type="ECO:0000256" key="4">
    <source>
        <dbReference type="ARBA" id="ARBA00022597"/>
    </source>
</evidence>
<evidence type="ECO:0000256" key="7">
    <source>
        <dbReference type="ARBA" id="ARBA00023136"/>
    </source>
</evidence>
<feature type="transmembrane region" description="Helical" evidence="9">
    <location>
        <begin position="426"/>
        <end position="454"/>
    </location>
</feature>
<feature type="transmembrane region" description="Helical" evidence="9">
    <location>
        <begin position="141"/>
        <end position="161"/>
    </location>
</feature>
<organism evidence="11 12">
    <name type="scientific">Vibrio thalassae</name>
    <dbReference type="NCBI Taxonomy" id="1243014"/>
    <lineage>
        <taxon>Bacteria</taxon>
        <taxon>Pseudomonadati</taxon>
        <taxon>Pseudomonadota</taxon>
        <taxon>Gammaproteobacteria</taxon>
        <taxon>Vibrionales</taxon>
        <taxon>Vibrionaceae</taxon>
        <taxon>Vibrio</taxon>
    </lineage>
</organism>
<dbReference type="InterPro" id="IPR003352">
    <property type="entry name" value="PTS_EIIC"/>
</dbReference>